<dbReference type="RefSeq" id="WP_015424324.1">
    <property type="nucleotide sequence ID" value="NC_020449.1"/>
</dbReference>
<dbReference type="Gene3D" id="3.40.50.200">
    <property type="entry name" value="Peptidase S8/S53 domain"/>
    <property type="match status" value="1"/>
</dbReference>
<dbReference type="KEGG" id="caci:CLOAM0577"/>
<dbReference type="PROSITE" id="PS51892">
    <property type="entry name" value="SUBTILASE"/>
    <property type="match status" value="1"/>
</dbReference>
<gene>
    <name evidence="8" type="ordered locus">CLOAM0577</name>
</gene>
<dbReference type="SMART" id="SM00060">
    <property type="entry name" value="FN3"/>
    <property type="match status" value="1"/>
</dbReference>
<feature type="active site" description="Charge relay system" evidence="6">
    <location>
        <position position="218"/>
    </location>
</feature>
<dbReference type="SUPFAM" id="SSF49265">
    <property type="entry name" value="Fibronectin type III"/>
    <property type="match status" value="1"/>
</dbReference>
<dbReference type="InterPro" id="IPR015500">
    <property type="entry name" value="Peptidase_S8_subtilisin-rel"/>
</dbReference>
<dbReference type="Pfam" id="PF13517">
    <property type="entry name" value="FG-GAP_3"/>
    <property type="match status" value="1"/>
</dbReference>
<dbReference type="CDD" id="cd07473">
    <property type="entry name" value="Peptidases_S8_Subtilisin_like"/>
    <property type="match status" value="1"/>
</dbReference>
<keyword evidence="2 6" id="KW-0645">Protease</keyword>
<dbReference type="InterPro" id="IPR013517">
    <property type="entry name" value="FG-GAP"/>
</dbReference>
<dbReference type="PANTHER" id="PTHR43806">
    <property type="entry name" value="PEPTIDASE S8"/>
    <property type="match status" value="1"/>
</dbReference>
<evidence type="ECO:0000256" key="3">
    <source>
        <dbReference type="ARBA" id="ARBA00022729"/>
    </source>
</evidence>
<proteinExistence type="inferred from homology"/>
<dbReference type="PROSITE" id="PS00136">
    <property type="entry name" value="SUBTILASE_ASP"/>
    <property type="match status" value="1"/>
</dbReference>
<dbReference type="GO" id="GO:0006508">
    <property type="term" value="P:proteolysis"/>
    <property type="evidence" value="ECO:0007669"/>
    <property type="project" value="UniProtKB-KW"/>
</dbReference>
<evidence type="ECO:0000256" key="2">
    <source>
        <dbReference type="ARBA" id="ARBA00022670"/>
    </source>
</evidence>
<protein>
    <submittedName>
        <fullName evidence="8">Serine peptidase putative fibronectin type III domain putative signal peptide</fullName>
        <ecNumber evidence="8">3.4.21.-</ecNumber>
    </submittedName>
</protein>
<dbReference type="InterPro" id="IPR036116">
    <property type="entry name" value="FN3_sf"/>
</dbReference>
<name>B0VGM7_CLOAI</name>
<feature type="domain" description="Fibronectin type-III" evidence="7">
    <location>
        <begin position="1020"/>
        <end position="1111"/>
    </location>
</feature>
<dbReference type="Gene3D" id="2.60.40.10">
    <property type="entry name" value="Immunoglobulins"/>
    <property type="match status" value="1"/>
</dbReference>
<dbReference type="Gene3D" id="2.60.40.4070">
    <property type="match status" value="1"/>
</dbReference>
<feature type="active site" description="Charge relay system" evidence="6">
    <location>
        <position position="379"/>
    </location>
</feature>
<dbReference type="InterPro" id="IPR032812">
    <property type="entry name" value="SbsA_Ig"/>
</dbReference>
<evidence type="ECO:0000259" key="7">
    <source>
        <dbReference type="PROSITE" id="PS50853"/>
    </source>
</evidence>
<dbReference type="GO" id="GO:0004252">
    <property type="term" value="F:serine-type endopeptidase activity"/>
    <property type="evidence" value="ECO:0007669"/>
    <property type="project" value="UniProtKB-UniRule"/>
</dbReference>
<feature type="active site" description="Charge relay system" evidence="6">
    <location>
        <position position="149"/>
    </location>
</feature>
<organism evidence="8 9">
    <name type="scientific">Cloacimonas acidaminovorans (strain Evry)</name>
    <dbReference type="NCBI Taxonomy" id="459349"/>
    <lineage>
        <taxon>Bacteria</taxon>
        <taxon>Pseudomonadati</taxon>
        <taxon>Candidatus Cloacimonadota</taxon>
        <taxon>Candidatus Cloacimonadia</taxon>
        <taxon>Candidatus Cloacimonadales</taxon>
        <taxon>Candidatus Cloacimonadaceae</taxon>
        <taxon>Candidatus Cloacimonas</taxon>
    </lineage>
</organism>
<dbReference type="SUPFAM" id="SSF52743">
    <property type="entry name" value="Subtilisin-like"/>
    <property type="match status" value="1"/>
</dbReference>
<dbReference type="SUPFAM" id="SSF69318">
    <property type="entry name" value="Integrin alpha N-terminal domain"/>
    <property type="match status" value="1"/>
</dbReference>
<dbReference type="InterPro" id="IPR014755">
    <property type="entry name" value="Cu-Rt/internalin_Ig-like"/>
</dbReference>
<dbReference type="InterPro" id="IPR026444">
    <property type="entry name" value="Secre_tail"/>
</dbReference>
<dbReference type="InterPro" id="IPR000209">
    <property type="entry name" value="Peptidase_S8/S53_dom"/>
</dbReference>
<dbReference type="InterPro" id="IPR028994">
    <property type="entry name" value="Integrin_alpha_N"/>
</dbReference>
<keyword evidence="9" id="KW-1185">Reference proteome</keyword>
<dbReference type="InterPro" id="IPR022398">
    <property type="entry name" value="Peptidase_S8_His-AS"/>
</dbReference>
<dbReference type="NCBIfam" id="TIGR04183">
    <property type="entry name" value="Por_Secre_tail"/>
    <property type="match status" value="1"/>
</dbReference>
<keyword evidence="5 6" id="KW-0720">Serine protease</keyword>
<evidence type="ECO:0000256" key="6">
    <source>
        <dbReference type="PROSITE-ProRule" id="PRU01240"/>
    </source>
</evidence>
<dbReference type="Gene3D" id="2.130.10.130">
    <property type="entry name" value="Integrin alpha, N-terminal"/>
    <property type="match status" value="1"/>
</dbReference>
<evidence type="ECO:0000256" key="5">
    <source>
        <dbReference type="ARBA" id="ARBA00022825"/>
    </source>
</evidence>
<dbReference type="Pfam" id="PF13205">
    <property type="entry name" value="Big_5"/>
    <property type="match status" value="1"/>
</dbReference>
<evidence type="ECO:0000256" key="4">
    <source>
        <dbReference type="ARBA" id="ARBA00022801"/>
    </source>
</evidence>
<dbReference type="InterPro" id="IPR036852">
    <property type="entry name" value="Peptidase_S8/S53_dom_sf"/>
</dbReference>
<dbReference type="InterPro" id="IPR013783">
    <property type="entry name" value="Ig-like_fold"/>
</dbReference>
<dbReference type="PROSITE" id="PS50853">
    <property type="entry name" value="FN3"/>
    <property type="match status" value="1"/>
</dbReference>
<sequence length="1404" mass="155493">MKDFWTIFKLCKFWFLLLFLSLGIFVFAEITPGQLIFKTTIPVEIKGTQTGLSAFDNFLSQKGVTQIKPIKGMHQPTYYLANVSDVPPAEVLEQLSFPGIQYVQPNYLRKLHSTPNDPLYSQQYHYISSIPAAWNYTVGSNYVKIGIVDSGMLIHHPDLWQNLAINTNEIPDNGIDDDHNGYIDDWCGWDFTDAPEMAGNALGDFLDQDNDVEDENFHGTHVSGIAGAVGNNGIGVVGVCWNVGILPIRAGFRTLDNQGFLQDDDVSAAIIYATDNGCNVINMSWGDPNYSAIIADACEYAYNKGVVLVASAGNDAGPGLSYPAKLSTVISVGSINIAKQLSTFSSYGDDLDLVALGERVLSTYKLTTDEQYFYMDGTSMSAAFVTGAVALLLSLHPGLSPAEVKARLISATDDLAPVGFDIRTGHGLLNVKKLLDNLDPPFLEITSPQDQLGISGSVPIIGSVYGSDFANYTVAYKKEKDQNDTNWKDVTEHIETLTKYSQPVHNDTLAIFYLPNNFPEGKYLLRLQYEKTLHNMNRYNIYRTVIVDRTPPVLRTETISYFTRWTKLNLEYYVAANFDEIVNTQLKITASDGLIYNVYSSLADSIQIWKLPSSIPEGMIDVQFIATNIAGLTFVSDIFTNFLNIHYYLIPQYGYTKEIIGPPQKPLLRKRDYNGNGIAEYVAMEIPASGYGSVKAFEPYPGGHIVTNDFGDSFWPLDIGSTYTTGSKSELLLLRGENAEMWLTPIGGNYPSNCNDSLVIALDTGIAGGVMADYDNDGKTEILLVKNLPAERVIQAYKRVSSGALAPRNTISNPTSTYSRNNFVPTIIVDNFDGDNYPDILCADTDGDVMIFEIINATQHQLCWTTRLPIGNTYSLTAGDFNGDGHKDFFVAGYVTDIVNQNLNFWLGEGFRNIGNNNYTSMGSIMFNEVSSMNSITSDDLDQDGCDEIILAITPNLYVLKYINGKFVPIFYDVSSHNYQVSTWEDENGIIRILGNVKTVGDNPALAEWTPEEPFTGPPTPANLTVKPLNESSIKVSWTSTGAPEYALYRKDEEGNVTRNILTGVTSFTDTNLQQGKVYKYAIASCDPSYTPIESIIGPWIEGIPLPKPELVQITFAGQKELRLFFNQEMPGAIINPACYYVSNGMGNPVSANSISANSGVQLRFRNNFPAIDSLFVLELRNIYGISGVEPETPFYYFAYIEDIIPPEITGVKVLPSKQEITIQFSEEISSLPALYPANYNLHCPKNDPDNKIVSVSHSVDTVTIKFAEKLKFSNYAYYLEVNNITDLAGNLISPQGNLVRFSIQNLDNLENLNVYPNPVTSKHSPQVTFINFPVNKKGKIAIYSSSGQLVFQDDIGPFSVENNNITYTWNLRNNNQRPVSSGIYFYVVEMGGKIKRGKLAIIK</sequence>
<dbReference type="PROSITE" id="PS00137">
    <property type="entry name" value="SUBTILASE_HIS"/>
    <property type="match status" value="1"/>
</dbReference>
<dbReference type="InterPro" id="IPR003961">
    <property type="entry name" value="FN3_dom"/>
</dbReference>
<accession>B0VGM7</accession>
<dbReference type="STRING" id="459349.CLOAM0577"/>
<comment type="similarity">
    <text evidence="1 6">Belongs to the peptidase S8 family.</text>
</comment>
<dbReference type="InterPro" id="IPR023827">
    <property type="entry name" value="Peptidase_S8_Asp-AS"/>
</dbReference>
<dbReference type="Pfam" id="PF00082">
    <property type="entry name" value="Peptidase_S8"/>
    <property type="match status" value="1"/>
</dbReference>
<evidence type="ECO:0000313" key="9">
    <source>
        <dbReference type="Proteomes" id="UP000002019"/>
    </source>
</evidence>
<dbReference type="Proteomes" id="UP000002019">
    <property type="component" value="Chromosome"/>
</dbReference>
<dbReference type="EC" id="3.4.21.-" evidence="8"/>
<dbReference type="OrthoDB" id="9798386at2"/>
<dbReference type="eggNOG" id="COG1404">
    <property type="taxonomic scope" value="Bacteria"/>
</dbReference>
<dbReference type="PRINTS" id="PR00723">
    <property type="entry name" value="SUBTILISIN"/>
</dbReference>
<dbReference type="InterPro" id="IPR034204">
    <property type="entry name" value="PfSUB1-like_cat_dom"/>
</dbReference>
<dbReference type="PANTHER" id="PTHR43806:SF11">
    <property type="entry name" value="CEREVISIN-RELATED"/>
    <property type="match status" value="1"/>
</dbReference>
<dbReference type="HOGENOM" id="CLU_258260_0_0_0"/>
<dbReference type="CDD" id="cd00063">
    <property type="entry name" value="FN3"/>
    <property type="match status" value="1"/>
</dbReference>
<dbReference type="EMBL" id="CU466930">
    <property type="protein sequence ID" value="CAO80464.1"/>
    <property type="molecule type" value="Genomic_DNA"/>
</dbReference>
<evidence type="ECO:0000313" key="8">
    <source>
        <dbReference type="EMBL" id="CAO80464.1"/>
    </source>
</evidence>
<dbReference type="InterPro" id="IPR050131">
    <property type="entry name" value="Peptidase_S8_subtilisin-like"/>
</dbReference>
<dbReference type="Gene3D" id="2.60.40.1220">
    <property type="match status" value="1"/>
</dbReference>
<keyword evidence="3" id="KW-0732">Signal</keyword>
<evidence type="ECO:0000256" key="1">
    <source>
        <dbReference type="ARBA" id="ARBA00011073"/>
    </source>
</evidence>
<keyword evidence="4 6" id="KW-0378">Hydrolase</keyword>
<reference evidence="8 9" key="1">
    <citation type="journal article" date="2008" name="J. Bacteriol.">
        <title>'Candidatus Cloacamonas acidaminovorans': genome sequence reconstruction provides a first glimpse of a new bacterial division.</title>
        <authorList>
            <person name="Pelletier E."/>
            <person name="Kreimeyer A."/>
            <person name="Bocs S."/>
            <person name="Rouy Z."/>
            <person name="Gyapay G."/>
            <person name="Chouari R."/>
            <person name="Riviere D."/>
            <person name="Ganesan A."/>
            <person name="Daegelen P."/>
            <person name="Sghir A."/>
            <person name="Cohen G.N."/>
            <person name="Medigue C."/>
            <person name="Weissenbach J."/>
            <person name="Le Paslier D."/>
        </authorList>
    </citation>
    <scope>NUCLEOTIDE SEQUENCE [LARGE SCALE GENOMIC DNA]</scope>
    <source>
        <strain evidence="9">Evry</strain>
    </source>
</reference>